<dbReference type="RefSeq" id="WP_345587429.1">
    <property type="nucleotide sequence ID" value="NZ_BAABJG010000008.1"/>
</dbReference>
<dbReference type="InterPro" id="IPR001119">
    <property type="entry name" value="SLH_dom"/>
</dbReference>
<organism evidence="3 4">
    <name type="scientific">Paenibacillus vulneris</name>
    <dbReference type="NCBI Taxonomy" id="1133364"/>
    <lineage>
        <taxon>Bacteria</taxon>
        <taxon>Bacillati</taxon>
        <taxon>Bacillota</taxon>
        <taxon>Bacilli</taxon>
        <taxon>Bacillales</taxon>
        <taxon>Paenibacillaceae</taxon>
        <taxon>Paenibacillus</taxon>
    </lineage>
</organism>
<feature type="signal peptide" evidence="1">
    <location>
        <begin position="1"/>
        <end position="24"/>
    </location>
</feature>
<evidence type="ECO:0000256" key="1">
    <source>
        <dbReference type="SAM" id="SignalP"/>
    </source>
</evidence>
<evidence type="ECO:0000313" key="4">
    <source>
        <dbReference type="Proteomes" id="UP001597180"/>
    </source>
</evidence>
<evidence type="ECO:0000259" key="2">
    <source>
        <dbReference type="PROSITE" id="PS51272"/>
    </source>
</evidence>
<protein>
    <submittedName>
        <fullName evidence="3">S-layer homology domain-containing protein</fullName>
    </submittedName>
</protein>
<comment type="caution">
    <text evidence="3">The sequence shown here is derived from an EMBL/GenBank/DDBJ whole genome shotgun (WGS) entry which is preliminary data.</text>
</comment>
<dbReference type="InterPro" id="IPR051465">
    <property type="entry name" value="Cell_Envelope_Struct_Comp"/>
</dbReference>
<accession>A0ABW3UQZ6</accession>
<dbReference type="PANTHER" id="PTHR43308">
    <property type="entry name" value="OUTER MEMBRANE PROTEIN ALPHA-RELATED"/>
    <property type="match status" value="1"/>
</dbReference>
<name>A0ABW3UQZ6_9BACL</name>
<reference evidence="4" key="1">
    <citation type="journal article" date="2019" name="Int. J. Syst. Evol. Microbiol.">
        <title>The Global Catalogue of Microorganisms (GCM) 10K type strain sequencing project: providing services to taxonomists for standard genome sequencing and annotation.</title>
        <authorList>
            <consortium name="The Broad Institute Genomics Platform"/>
            <consortium name="The Broad Institute Genome Sequencing Center for Infectious Disease"/>
            <person name="Wu L."/>
            <person name="Ma J."/>
        </authorList>
    </citation>
    <scope>NUCLEOTIDE SEQUENCE [LARGE SCALE GENOMIC DNA]</scope>
    <source>
        <strain evidence="4">CCUG 53270</strain>
    </source>
</reference>
<feature type="domain" description="SLH" evidence="2">
    <location>
        <begin position="123"/>
        <end position="187"/>
    </location>
</feature>
<feature type="chain" id="PRO_5045064304" evidence="1">
    <location>
        <begin position="25"/>
        <end position="406"/>
    </location>
</feature>
<sequence length="406" mass="45498">MKKKIMAAVIAGASLLSVMGGISAAPQFSDVNGHWGKDQIEFALAEGYVDGYPDGTFRPEQNVTRAEFMKLVIDALKFKKQDEPGKDWYAPYVTSAVANGIHLADEFSADHMNDPITREEMARIAVRATGEANYDVKKWMYLATSKGIINGMDDAGTLGPEQPTTRAQAITVIRRIMKIREGASLPKDKYAISAAEVYWHKTNVITMLPRYFSRVVKGERFRDELLEQTGQNVSCSVEKYVVVDMDDPNDPNRSLVPDDLQWMDTDGEYHDIAGNNYILVSKQTTYIKSYPQDAYYVTSCRVAFMERLYDDTGILKANGFAYDSAPLGTYTLNNKGKKTQKYSNRIVGKPGEEIIEVKTSFEILPKGKLISPLVQSDVFRIGFYENDVPSPKLIYDGRINEAYNGD</sequence>
<keyword evidence="1" id="KW-0732">Signal</keyword>
<dbReference type="PANTHER" id="PTHR43308:SF5">
    <property type="entry name" value="S-LAYER PROTEIN _ PEPTIDOGLYCAN ENDO-BETA-N-ACETYLGLUCOSAMINIDASE"/>
    <property type="match status" value="1"/>
</dbReference>
<feature type="domain" description="SLH" evidence="2">
    <location>
        <begin position="23"/>
        <end position="86"/>
    </location>
</feature>
<proteinExistence type="predicted"/>
<keyword evidence="4" id="KW-1185">Reference proteome</keyword>
<gene>
    <name evidence="3" type="ORF">ACFQ4B_19645</name>
</gene>
<dbReference type="Proteomes" id="UP001597180">
    <property type="component" value="Unassembled WGS sequence"/>
</dbReference>
<dbReference type="Pfam" id="PF00395">
    <property type="entry name" value="SLH"/>
    <property type="match status" value="2"/>
</dbReference>
<dbReference type="PROSITE" id="PS51272">
    <property type="entry name" value="SLH"/>
    <property type="match status" value="2"/>
</dbReference>
<dbReference type="EMBL" id="JBHTLU010000024">
    <property type="protein sequence ID" value="MFD1222341.1"/>
    <property type="molecule type" value="Genomic_DNA"/>
</dbReference>
<evidence type="ECO:0000313" key="3">
    <source>
        <dbReference type="EMBL" id="MFD1222341.1"/>
    </source>
</evidence>